<evidence type="ECO:0000259" key="5">
    <source>
        <dbReference type="PROSITE" id="PS50977"/>
    </source>
</evidence>
<dbReference type="Proteomes" id="UP000553776">
    <property type="component" value="Unassembled WGS sequence"/>
</dbReference>
<organism evidence="6 7">
    <name type="scientific">Cohnella xylanilytica</name>
    <dbReference type="NCBI Taxonomy" id="557555"/>
    <lineage>
        <taxon>Bacteria</taxon>
        <taxon>Bacillati</taxon>
        <taxon>Bacillota</taxon>
        <taxon>Bacilli</taxon>
        <taxon>Bacillales</taxon>
        <taxon>Paenibacillaceae</taxon>
        <taxon>Cohnella</taxon>
    </lineage>
</organism>
<evidence type="ECO:0000313" key="6">
    <source>
        <dbReference type="EMBL" id="MBB6693457.1"/>
    </source>
</evidence>
<proteinExistence type="predicted"/>
<keyword evidence="7" id="KW-1185">Reference proteome</keyword>
<dbReference type="PRINTS" id="PR00455">
    <property type="entry name" value="HTHTETR"/>
</dbReference>
<evidence type="ECO:0000256" key="1">
    <source>
        <dbReference type="ARBA" id="ARBA00023015"/>
    </source>
</evidence>
<reference evidence="6 7" key="1">
    <citation type="submission" date="2020-08" db="EMBL/GenBank/DDBJ databases">
        <title>Cohnella phylogeny.</title>
        <authorList>
            <person name="Dunlap C."/>
        </authorList>
    </citation>
    <scope>NUCLEOTIDE SEQUENCE [LARGE SCALE GENOMIC DNA]</scope>
    <source>
        <strain evidence="6 7">DSM 25239</strain>
    </source>
</reference>
<gene>
    <name evidence="6" type="ORF">H7B90_18870</name>
</gene>
<keyword evidence="3" id="KW-0804">Transcription</keyword>
<sequence>MAGSERLRQIAIRHFNRYGYEGAKLAHIAEEAGIKKQSVYAHFRDKDDLFRQLIEGVLQEEIDYLHGFFDEHKSAGLKKTLYSLLVAYKERFLGNPNVNFMIVMSYLPPKHLTGHVMTSYRLYLSHLRALLKTAFLREKERLRIDPEDGPLSFCTLLDGLVSTLVYETPETFDQSLRVGWDVYSHGIMRSEGV</sequence>
<keyword evidence="2 4" id="KW-0238">DNA-binding</keyword>
<dbReference type="InterPro" id="IPR050109">
    <property type="entry name" value="HTH-type_TetR-like_transc_reg"/>
</dbReference>
<dbReference type="InterPro" id="IPR009057">
    <property type="entry name" value="Homeodomain-like_sf"/>
</dbReference>
<dbReference type="Gene3D" id="1.10.10.60">
    <property type="entry name" value="Homeodomain-like"/>
    <property type="match status" value="1"/>
</dbReference>
<dbReference type="RefSeq" id="WP_185137434.1">
    <property type="nucleotide sequence ID" value="NZ_BORM01000070.1"/>
</dbReference>
<protein>
    <submittedName>
        <fullName evidence="6">TetR/AcrR family transcriptional regulator</fullName>
    </submittedName>
</protein>
<name>A0A841TY24_9BACL</name>
<dbReference type="Gene3D" id="1.10.357.10">
    <property type="entry name" value="Tetracycline Repressor, domain 2"/>
    <property type="match status" value="1"/>
</dbReference>
<dbReference type="GO" id="GO:0000976">
    <property type="term" value="F:transcription cis-regulatory region binding"/>
    <property type="evidence" value="ECO:0007669"/>
    <property type="project" value="TreeGrafter"/>
</dbReference>
<dbReference type="AlphaFoldDB" id="A0A841TY24"/>
<dbReference type="PROSITE" id="PS50977">
    <property type="entry name" value="HTH_TETR_2"/>
    <property type="match status" value="1"/>
</dbReference>
<keyword evidence="1" id="KW-0805">Transcription regulation</keyword>
<dbReference type="PANTHER" id="PTHR30055">
    <property type="entry name" value="HTH-TYPE TRANSCRIPTIONAL REGULATOR RUTR"/>
    <property type="match status" value="1"/>
</dbReference>
<dbReference type="SUPFAM" id="SSF46689">
    <property type="entry name" value="Homeodomain-like"/>
    <property type="match status" value="1"/>
</dbReference>
<dbReference type="PANTHER" id="PTHR30055:SF238">
    <property type="entry name" value="MYCOFACTOCIN BIOSYNTHESIS TRANSCRIPTIONAL REGULATOR MFTR-RELATED"/>
    <property type="match status" value="1"/>
</dbReference>
<accession>A0A841TY24</accession>
<comment type="caution">
    <text evidence="6">The sequence shown here is derived from an EMBL/GenBank/DDBJ whole genome shotgun (WGS) entry which is preliminary data.</text>
</comment>
<dbReference type="GO" id="GO:0003700">
    <property type="term" value="F:DNA-binding transcription factor activity"/>
    <property type="evidence" value="ECO:0007669"/>
    <property type="project" value="TreeGrafter"/>
</dbReference>
<dbReference type="EMBL" id="JACJVR010000073">
    <property type="protein sequence ID" value="MBB6693457.1"/>
    <property type="molecule type" value="Genomic_DNA"/>
</dbReference>
<evidence type="ECO:0000256" key="2">
    <source>
        <dbReference type="ARBA" id="ARBA00023125"/>
    </source>
</evidence>
<feature type="DNA-binding region" description="H-T-H motif" evidence="4">
    <location>
        <begin position="24"/>
        <end position="43"/>
    </location>
</feature>
<dbReference type="Pfam" id="PF00440">
    <property type="entry name" value="TetR_N"/>
    <property type="match status" value="1"/>
</dbReference>
<feature type="domain" description="HTH tetR-type" evidence="5">
    <location>
        <begin position="1"/>
        <end position="61"/>
    </location>
</feature>
<dbReference type="InterPro" id="IPR001647">
    <property type="entry name" value="HTH_TetR"/>
</dbReference>
<evidence type="ECO:0000313" key="7">
    <source>
        <dbReference type="Proteomes" id="UP000553776"/>
    </source>
</evidence>
<evidence type="ECO:0000256" key="3">
    <source>
        <dbReference type="ARBA" id="ARBA00023163"/>
    </source>
</evidence>
<evidence type="ECO:0000256" key="4">
    <source>
        <dbReference type="PROSITE-ProRule" id="PRU00335"/>
    </source>
</evidence>